<dbReference type="Pfam" id="PF04563">
    <property type="entry name" value="RNA_pol_Rpb2_1"/>
    <property type="match status" value="1"/>
</dbReference>
<dbReference type="GO" id="GO:0000428">
    <property type="term" value="C:DNA-directed RNA polymerase complex"/>
    <property type="evidence" value="ECO:0007669"/>
    <property type="project" value="UniProtKB-KW"/>
</dbReference>
<evidence type="ECO:0000256" key="4">
    <source>
        <dbReference type="ARBA" id="ARBA00022695"/>
    </source>
</evidence>
<dbReference type="InterPro" id="IPR037033">
    <property type="entry name" value="DNA-dir_RNAP_su2_hyb_sf"/>
</dbReference>
<keyword evidence="2 10" id="KW-0240">DNA-directed RNA polymerase</keyword>
<dbReference type="InterPro" id="IPR007120">
    <property type="entry name" value="DNA-dir_RNAP_su2_dom"/>
</dbReference>
<dbReference type="SUPFAM" id="SSF64484">
    <property type="entry name" value="beta and beta-prime subunits of DNA dependent RNA-polymerase"/>
    <property type="match status" value="1"/>
</dbReference>
<keyword evidence="6" id="KW-0862">Zinc</keyword>
<dbReference type="InterPro" id="IPR014724">
    <property type="entry name" value="RNA_pol_RPB2_OB-fold"/>
</dbReference>
<evidence type="ECO:0000256" key="10">
    <source>
        <dbReference type="RuleBase" id="RU363031"/>
    </source>
</evidence>
<dbReference type="EC" id="2.7.7.6" evidence="10"/>
<dbReference type="Pfam" id="PF04560">
    <property type="entry name" value="RNA_pol_Rpb2_7"/>
    <property type="match status" value="1"/>
</dbReference>
<dbReference type="InterPro" id="IPR015712">
    <property type="entry name" value="DNA-dir_RNA_pol_su2"/>
</dbReference>
<evidence type="ECO:0000256" key="6">
    <source>
        <dbReference type="ARBA" id="ARBA00022771"/>
    </source>
</evidence>
<comment type="similarity">
    <text evidence="1 9">Belongs to the RNA polymerase beta chain family.</text>
</comment>
<feature type="domain" description="DNA-directed RNA polymerase subunit 2 hybrid-binding" evidence="11">
    <location>
        <begin position="623"/>
        <end position="1017"/>
    </location>
</feature>
<dbReference type="Proteomes" id="UP000102282">
    <property type="component" value="Genome"/>
</dbReference>
<protein>
    <recommendedName>
        <fullName evidence="10">DNA-directed RNA polymerase subunit beta</fullName>
        <ecNumber evidence="10">2.7.7.6</ecNumber>
    </recommendedName>
</protein>
<organism evidence="16 17">
    <name type="scientific">Grouper iridovirus</name>
    <dbReference type="NCBI Taxonomy" id="127569"/>
    <lineage>
        <taxon>Viruses</taxon>
        <taxon>Varidnaviria</taxon>
        <taxon>Bamfordvirae</taxon>
        <taxon>Nucleocytoviricota</taxon>
        <taxon>Megaviricetes</taxon>
        <taxon>Pimascovirales</taxon>
        <taxon>Pimascovirales incertae sedis</taxon>
        <taxon>Iridoviridae</taxon>
        <taxon>Alphairidovirinae</taxon>
        <taxon>Ranavirus</taxon>
        <taxon>Ranavirus epinephelus1</taxon>
        <taxon>Singapore grouper iridovirus</taxon>
    </lineage>
</organism>
<dbReference type="EMBL" id="AY666015">
    <property type="protein sequence ID" value="AAV91067.1"/>
    <property type="molecule type" value="Genomic_DNA"/>
</dbReference>
<feature type="domain" description="RNA polymerase Rpb2" evidence="13">
    <location>
        <begin position="176"/>
        <end position="318"/>
    </location>
</feature>
<evidence type="ECO:0000256" key="8">
    <source>
        <dbReference type="ARBA" id="ARBA00048552"/>
    </source>
</evidence>
<evidence type="ECO:0000313" key="17">
    <source>
        <dbReference type="Proteomes" id="UP000102282"/>
    </source>
</evidence>
<evidence type="ECO:0000313" key="16">
    <source>
        <dbReference type="EMBL" id="AAV91067.1"/>
    </source>
</evidence>
<dbReference type="InterPro" id="IPR007121">
    <property type="entry name" value="RNA_pol_bsu_CS"/>
</dbReference>
<evidence type="ECO:0000259" key="15">
    <source>
        <dbReference type="Pfam" id="PF04565"/>
    </source>
</evidence>
<dbReference type="InterPro" id="IPR007641">
    <property type="entry name" value="RNA_pol_Rpb2_7"/>
</dbReference>
<dbReference type="GO" id="GO:0032549">
    <property type="term" value="F:ribonucleoside binding"/>
    <property type="evidence" value="ECO:0007669"/>
    <property type="project" value="InterPro"/>
</dbReference>
<dbReference type="PANTHER" id="PTHR20856">
    <property type="entry name" value="DNA-DIRECTED RNA POLYMERASE I SUBUNIT 2"/>
    <property type="match status" value="1"/>
</dbReference>
<dbReference type="Gene3D" id="3.90.1800.10">
    <property type="entry name" value="RNA polymerase alpha subunit dimerisation domain"/>
    <property type="match status" value="1"/>
</dbReference>
<dbReference type="GO" id="GO:0003899">
    <property type="term" value="F:DNA-directed RNA polymerase activity"/>
    <property type="evidence" value="ECO:0007669"/>
    <property type="project" value="UniProtKB-EC"/>
</dbReference>
<evidence type="ECO:0000256" key="1">
    <source>
        <dbReference type="ARBA" id="ARBA00006835"/>
    </source>
</evidence>
<evidence type="ECO:0000259" key="14">
    <source>
        <dbReference type="Pfam" id="PF04563"/>
    </source>
</evidence>
<accession>Q5GAH6</accession>
<name>Q5GAH6_9VIRU</name>
<proteinExistence type="inferred from homology"/>
<keyword evidence="5" id="KW-0479">Metal-binding</keyword>
<gene>
    <name evidence="16" type="ORF">GIV40</name>
</gene>
<keyword evidence="4 10" id="KW-0548">Nucleotidyltransferase</keyword>
<dbReference type="Gene3D" id="3.90.1110.10">
    <property type="entry name" value="RNA polymerase Rpb2, domain 2"/>
    <property type="match status" value="1"/>
</dbReference>
<dbReference type="PROSITE" id="PS01166">
    <property type="entry name" value="RNA_POL_BETA"/>
    <property type="match status" value="1"/>
</dbReference>
<reference evidence="16 17" key="1">
    <citation type="journal article" date="2005" name="J. Virol.">
        <title>Complete genome sequence of the grouper iridovirus and comparison of genomic organization with those of other iridoviruses.</title>
        <authorList>
            <person name="Tsai C.T."/>
            <person name="Ting J.W."/>
            <person name="Wu M.H."/>
            <person name="Wu M.F."/>
            <person name="Guo I.C."/>
            <person name="Chang C.Y."/>
        </authorList>
    </citation>
    <scope>NUCLEOTIDE SEQUENCE [LARGE SCALE GENOMIC DNA]</scope>
</reference>
<evidence type="ECO:0000256" key="9">
    <source>
        <dbReference type="RuleBase" id="RU000434"/>
    </source>
</evidence>
<feature type="domain" description="RNA polymerase beta subunit protrusion" evidence="14">
    <location>
        <begin position="3"/>
        <end position="343"/>
    </location>
</feature>
<comment type="catalytic activity">
    <reaction evidence="8 10">
        <text>RNA(n) + a ribonucleoside 5'-triphosphate = RNA(n+1) + diphosphate</text>
        <dbReference type="Rhea" id="RHEA:21248"/>
        <dbReference type="Rhea" id="RHEA-COMP:14527"/>
        <dbReference type="Rhea" id="RHEA-COMP:17342"/>
        <dbReference type="ChEBI" id="CHEBI:33019"/>
        <dbReference type="ChEBI" id="CHEBI:61557"/>
        <dbReference type="ChEBI" id="CHEBI:140395"/>
        <dbReference type="EC" id="2.7.7.6"/>
    </reaction>
</comment>
<evidence type="ECO:0000259" key="12">
    <source>
        <dbReference type="Pfam" id="PF04560"/>
    </source>
</evidence>
<dbReference type="GO" id="GO:0008270">
    <property type="term" value="F:zinc ion binding"/>
    <property type="evidence" value="ECO:0007669"/>
    <property type="project" value="UniProtKB-KW"/>
</dbReference>
<evidence type="ECO:0000259" key="11">
    <source>
        <dbReference type="Pfam" id="PF00562"/>
    </source>
</evidence>
<keyword evidence="3 10" id="KW-0808">Transferase</keyword>
<dbReference type="Gene3D" id="2.40.50.150">
    <property type="match status" value="1"/>
</dbReference>
<dbReference type="InterPro" id="IPR007642">
    <property type="entry name" value="RNA_pol_Rpb2_2"/>
</dbReference>
<evidence type="ECO:0000256" key="7">
    <source>
        <dbReference type="ARBA" id="ARBA00023163"/>
    </source>
</evidence>
<dbReference type="GO" id="GO:0003677">
    <property type="term" value="F:DNA binding"/>
    <property type="evidence" value="ECO:0007669"/>
    <property type="project" value="InterPro"/>
</dbReference>
<dbReference type="InterPro" id="IPR007645">
    <property type="entry name" value="RNA_pol_Rpb2_3"/>
</dbReference>
<dbReference type="Gene3D" id="2.40.270.10">
    <property type="entry name" value="DNA-directed RNA polymerase, subunit 2, domain 6"/>
    <property type="match status" value="1"/>
</dbReference>
<keyword evidence="6" id="KW-0863">Zinc-finger</keyword>
<feature type="domain" description="RNA polymerase Rpb2" evidence="12">
    <location>
        <begin position="1019"/>
        <end position="1102"/>
    </location>
</feature>
<dbReference type="InterPro" id="IPR037034">
    <property type="entry name" value="RNA_pol_Rpb2_2_sf"/>
</dbReference>
<sequence length="1103" mass="123288">MHQLVAHHLDSYESMLWRDFPNLIAREKPINVKGYIIKFESLYYEMPVKEADPTKYLTPAIARRQDLTYQAAACCVLNVVDPHGRETTYPRLELCKLPVMVGSSLCWTRQKQDMKGECPLDPGGYFIIKGKERVIIPHIRPAYDHPVVHEQEGPSWLCEFRSVNPLTQQSVLVQARTDCRRSLEFSLPYIKQYVPVGTTFKALGKTAEEAVALCGLGVKDGDSFSCHTSSHQTIAALIIEQYANCPEDALQELAKYVPDTKKSSDKREYVKTVLNRELFLHGGHGASHLGWMVKKLAQTAAGISKPLDRDDIANKRVDTTGHLIMFLLDGLLKQYVKLFLKSAECQKNLCPYTVLQNSQVITNSLHLCFATGNWTVKRIGPPSYVRVGVSQILSNNNFGAKLSHLRRIMHAVSFKGKNIKMRQLHTSHYGFLCPYETPEGERVGIVLNMAESAAVSDYTPREEITAILDRTGGMPGYEKTAELSHLAWSSSDTFSAVVVDGRLAGFTTEPREFVKEAKIRLPAQVGVCWDKIEDEIHLLGCEGRFMRRMLDPARLRGEPIEIEPLSLSETRTVTAPSVGRLEEHKTQNLAKYVYLCIQEINCGTVGKDYLDPPASEILTDVMSAVIPFYDHTQSPRNAYQSNMGKQAIGFPAINCEDRYDATLHRLDYPQSALTESRAIERVNFDTMAHGALPVVAIMTAEGFNQEDSIVLNASSLDRGLFSCVTYRTFAANDKRRSKYDSEQICLPEYGNRNKDWDYTLLDENGVISPALASPPHVRKHYVAKNKQESRRTGGALACACDTLWIPAGTVIIGKVAYRQGPTGTTVCKDISLTVKASEEGYLDKIVQDVDPDGRKIVKVRLRTPRIPEMGDKFASFTAQKGTCGAVKSQEDMPFDKDGVVPDLIINPHAFPSRMTVNYLLQMCFGLAGCKLGKRYDATAFERADIVKDIADAAKEAGIEHWDSVMYSGITGRRFPAKIFMAPCPYQRLRHMVSGKIHSRVSGPVDALTRQPVAGRSRDGGIKIGEMEQWCKISHGASESLKESMFDTSDKYSVPVCQTCGRISDHFEYCRLCDAVDIRLTYLPYTTKLLFQELKAIGISITFK</sequence>
<comment type="function">
    <text evidence="10">DNA-dependent RNA polymerase catalyzes the transcription of DNA into RNA using the four ribonucleoside triphosphates as substrates.</text>
</comment>
<evidence type="ECO:0000259" key="13">
    <source>
        <dbReference type="Pfam" id="PF04561"/>
    </source>
</evidence>
<evidence type="ECO:0000256" key="5">
    <source>
        <dbReference type="ARBA" id="ARBA00022723"/>
    </source>
</evidence>
<dbReference type="Pfam" id="PF00562">
    <property type="entry name" value="RNA_pol_Rpb2_6"/>
    <property type="match status" value="1"/>
</dbReference>
<dbReference type="InterPro" id="IPR007644">
    <property type="entry name" value="RNA_pol_bsu_protrusion"/>
</dbReference>
<evidence type="ECO:0000256" key="2">
    <source>
        <dbReference type="ARBA" id="ARBA00022478"/>
    </source>
</evidence>
<evidence type="ECO:0000256" key="3">
    <source>
        <dbReference type="ARBA" id="ARBA00022679"/>
    </source>
</evidence>
<dbReference type="GO" id="GO:0006351">
    <property type="term" value="P:DNA-templated transcription"/>
    <property type="evidence" value="ECO:0007669"/>
    <property type="project" value="InterPro"/>
</dbReference>
<dbReference type="CDD" id="cd00653">
    <property type="entry name" value="RNA_pol_B_RPB2"/>
    <property type="match status" value="1"/>
</dbReference>
<dbReference type="Gene3D" id="3.90.1100.10">
    <property type="match status" value="2"/>
</dbReference>
<feature type="domain" description="RNA polymerase Rpb2" evidence="15">
    <location>
        <begin position="391"/>
        <end position="455"/>
    </location>
</feature>
<keyword evidence="7 10" id="KW-0804">Transcription</keyword>
<dbReference type="Pfam" id="PF04561">
    <property type="entry name" value="RNA_pol_Rpb2_2"/>
    <property type="match status" value="1"/>
</dbReference>
<dbReference type="Pfam" id="PF04565">
    <property type="entry name" value="RNA_pol_Rpb2_3"/>
    <property type="match status" value="1"/>
</dbReference>